<evidence type="ECO:0000256" key="12">
    <source>
        <dbReference type="ARBA" id="ARBA00022741"/>
    </source>
</evidence>
<comment type="pathway">
    <text evidence="3">Cofactor biosynthesis; molybdopterin biosynthesis.</text>
</comment>
<dbReference type="SUPFAM" id="SSF55040">
    <property type="entry name" value="Molybdenum cofactor biosynthesis protein C, MoaC"/>
    <property type="match status" value="1"/>
</dbReference>
<accession>A0A077WWE3</accession>
<reference evidence="23" key="1">
    <citation type="journal article" date="2014" name="Genome Announc.">
        <title>De novo whole-genome sequence and genome annotation of Lichtheimia ramosa.</title>
        <authorList>
            <person name="Linde J."/>
            <person name="Schwartze V."/>
            <person name="Binder U."/>
            <person name="Lass-Florl C."/>
            <person name="Voigt K."/>
            <person name="Horn F."/>
        </authorList>
    </citation>
    <scope>NUCLEOTIDE SEQUENCE</scope>
    <source>
        <strain evidence="23">JMRC FSU:6197</strain>
    </source>
</reference>
<proteinExistence type="inferred from homology"/>
<evidence type="ECO:0000256" key="2">
    <source>
        <dbReference type="ARBA" id="ARBA00001966"/>
    </source>
</evidence>
<comment type="cofactor">
    <cofactor evidence="2">
        <name>[4Fe-4S] cluster</name>
        <dbReference type="ChEBI" id="CHEBI:49883"/>
    </cofactor>
</comment>
<dbReference type="Gene3D" id="3.30.70.640">
    <property type="entry name" value="Molybdopterin cofactor biosynthesis C (MoaC) domain"/>
    <property type="match status" value="1"/>
</dbReference>
<dbReference type="InterPro" id="IPR050105">
    <property type="entry name" value="MoCo_biosynth_MoaA/MoaC"/>
</dbReference>
<dbReference type="EMBL" id="LK023346">
    <property type="protein sequence ID" value="CDS11504.1"/>
    <property type="molecule type" value="Genomic_DNA"/>
</dbReference>
<evidence type="ECO:0000256" key="10">
    <source>
        <dbReference type="ARBA" id="ARBA00022691"/>
    </source>
</evidence>
<dbReference type="NCBIfam" id="NF006870">
    <property type="entry name" value="PRK09364.1"/>
    <property type="match status" value="1"/>
</dbReference>
<dbReference type="InterPro" id="IPR036522">
    <property type="entry name" value="MoaC_sf"/>
</dbReference>
<dbReference type="Pfam" id="PF04055">
    <property type="entry name" value="Radical_SAM"/>
    <property type="match status" value="1"/>
</dbReference>
<evidence type="ECO:0000256" key="21">
    <source>
        <dbReference type="SAM" id="MobiDB-lite"/>
    </source>
</evidence>
<dbReference type="OrthoDB" id="429626at2759"/>
<evidence type="ECO:0000256" key="13">
    <source>
        <dbReference type="ARBA" id="ARBA00023004"/>
    </source>
</evidence>
<dbReference type="SMART" id="SM00729">
    <property type="entry name" value="Elp3"/>
    <property type="match status" value="1"/>
</dbReference>
<dbReference type="Pfam" id="PF01967">
    <property type="entry name" value="MoaC"/>
    <property type="match status" value="1"/>
</dbReference>
<dbReference type="InterPro" id="IPR007197">
    <property type="entry name" value="rSAM"/>
</dbReference>
<dbReference type="SUPFAM" id="SSF102114">
    <property type="entry name" value="Radical SAM enzymes"/>
    <property type="match status" value="1"/>
</dbReference>
<evidence type="ECO:0000256" key="7">
    <source>
        <dbReference type="ARBA" id="ARBA00012575"/>
    </source>
</evidence>
<feature type="compositionally biased region" description="Basic and acidic residues" evidence="21">
    <location>
        <begin position="371"/>
        <end position="388"/>
    </location>
</feature>
<evidence type="ECO:0000256" key="9">
    <source>
        <dbReference type="ARBA" id="ARBA00022485"/>
    </source>
</evidence>
<feature type="domain" description="Radical SAM core" evidence="22">
    <location>
        <begin position="47"/>
        <end position="271"/>
    </location>
</feature>
<dbReference type="InterPro" id="IPR000385">
    <property type="entry name" value="MoaA_NifB_PqqE_Fe-S-bd_CS"/>
</dbReference>
<gene>
    <name evidence="23" type="ORF">LRAMOSA03767</name>
</gene>
<evidence type="ECO:0000256" key="4">
    <source>
        <dbReference type="ARBA" id="ARBA00008484"/>
    </source>
</evidence>
<keyword evidence="17" id="KW-0456">Lyase</keyword>
<keyword evidence="11" id="KW-0479">Metal-binding</keyword>
<keyword evidence="14" id="KW-0411">Iron-sulfur</keyword>
<keyword evidence="10" id="KW-0949">S-adenosyl-L-methionine</keyword>
<dbReference type="GO" id="GO:0006777">
    <property type="term" value="P:Mo-molybdopterin cofactor biosynthetic process"/>
    <property type="evidence" value="ECO:0007669"/>
    <property type="project" value="UniProtKB-KW"/>
</dbReference>
<dbReference type="UniPathway" id="UPA00344"/>
<dbReference type="GO" id="GO:0005525">
    <property type="term" value="F:GTP binding"/>
    <property type="evidence" value="ECO:0007669"/>
    <property type="project" value="UniProtKB-KW"/>
</dbReference>
<evidence type="ECO:0000256" key="1">
    <source>
        <dbReference type="ARBA" id="ARBA00001637"/>
    </source>
</evidence>
<dbReference type="InterPro" id="IPR002820">
    <property type="entry name" value="Mopterin_CF_biosynth-C_dom"/>
</dbReference>
<evidence type="ECO:0000259" key="22">
    <source>
        <dbReference type="PROSITE" id="PS51918"/>
    </source>
</evidence>
<evidence type="ECO:0000256" key="16">
    <source>
        <dbReference type="ARBA" id="ARBA00023150"/>
    </source>
</evidence>
<dbReference type="InterPro" id="IPR010505">
    <property type="entry name" value="MoaA_twitch"/>
</dbReference>
<keyword evidence="12" id="KW-0547">Nucleotide-binding</keyword>
<comment type="function">
    <text evidence="19">Isoform MOCS1A and isoform MOCS1B probably form a complex that catalyzes the conversion of 5'-GTP to cyclic pyranopterin monophosphate (cPMP). MOCS1A catalyzes the cyclization of GTP to (8S)-3',8-cyclo-7,8-dihydroguanosine 5'-triphosphate and MOCS1B catalyzes the subsequent conversion of (8S)-3',8-cyclo-7,8-dihydroguanosine 5'-triphosphate to cPMP.</text>
</comment>
<dbReference type="GO" id="GO:0051539">
    <property type="term" value="F:4 iron, 4 sulfur cluster binding"/>
    <property type="evidence" value="ECO:0007669"/>
    <property type="project" value="UniProtKB-KW"/>
</dbReference>
<dbReference type="InterPro" id="IPR006638">
    <property type="entry name" value="Elp3/MiaA/NifB-like_rSAM"/>
</dbReference>
<dbReference type="GO" id="GO:0046872">
    <property type="term" value="F:metal ion binding"/>
    <property type="evidence" value="ECO:0007669"/>
    <property type="project" value="UniProtKB-KW"/>
</dbReference>
<dbReference type="SFLD" id="SFLDG01067">
    <property type="entry name" value="SPASM/twitch_domain_containing"/>
    <property type="match status" value="1"/>
</dbReference>
<dbReference type="FunFam" id="3.20.20.70:FF:000117">
    <property type="entry name" value="molybdenum cofactor biosynthesis protein 1"/>
    <property type="match status" value="1"/>
</dbReference>
<evidence type="ECO:0000256" key="20">
    <source>
        <dbReference type="ARBA" id="ARBA00063038"/>
    </source>
</evidence>
<keyword evidence="15" id="KW-0342">GTP-binding</keyword>
<dbReference type="Pfam" id="PF06463">
    <property type="entry name" value="Mob_synth_C"/>
    <property type="match status" value="1"/>
</dbReference>
<evidence type="ECO:0000256" key="6">
    <source>
        <dbReference type="ARBA" id="ARBA00012167"/>
    </source>
</evidence>
<comment type="similarity">
    <text evidence="4">In the C-terminal section; belongs to the MoaC family.</text>
</comment>
<dbReference type="NCBIfam" id="TIGR00581">
    <property type="entry name" value="moaC"/>
    <property type="match status" value="1"/>
</dbReference>
<dbReference type="SFLD" id="SFLDS00029">
    <property type="entry name" value="Radical_SAM"/>
    <property type="match status" value="1"/>
</dbReference>
<dbReference type="HAMAP" id="MF_01224_B">
    <property type="entry name" value="MoaC_B"/>
    <property type="match status" value="1"/>
</dbReference>
<evidence type="ECO:0000256" key="15">
    <source>
        <dbReference type="ARBA" id="ARBA00023134"/>
    </source>
</evidence>
<evidence type="ECO:0000256" key="19">
    <source>
        <dbReference type="ARBA" id="ARBA00054222"/>
    </source>
</evidence>
<dbReference type="PANTHER" id="PTHR22960">
    <property type="entry name" value="MOLYBDOPTERIN COFACTOR SYNTHESIS PROTEIN A"/>
    <property type="match status" value="1"/>
</dbReference>
<name>A0A077WWE3_9FUNG</name>
<keyword evidence="9" id="KW-0004">4Fe-4S</keyword>
<dbReference type="EC" id="4.6.1.17" evidence="7"/>
<comment type="catalytic activity">
    <reaction evidence="1">
        <text>(8S)-3',8-cyclo-7,8-dihydroguanosine 5'-triphosphate = cyclic pyranopterin phosphate + diphosphate</text>
        <dbReference type="Rhea" id="RHEA:49580"/>
        <dbReference type="ChEBI" id="CHEBI:33019"/>
        <dbReference type="ChEBI" id="CHEBI:59648"/>
        <dbReference type="ChEBI" id="CHEBI:131766"/>
        <dbReference type="EC" id="4.6.1.17"/>
    </reaction>
</comment>
<dbReference type="CDD" id="cd01420">
    <property type="entry name" value="MoaC_PE"/>
    <property type="match status" value="1"/>
</dbReference>
<keyword evidence="16" id="KW-0501">Molybdenum cofactor biosynthesis</keyword>
<dbReference type="InterPro" id="IPR058240">
    <property type="entry name" value="rSAM_sf"/>
</dbReference>
<dbReference type="InterPro" id="IPR023045">
    <property type="entry name" value="MoaC"/>
</dbReference>
<dbReference type="GO" id="GO:0061798">
    <property type="term" value="F:GTP 3',8'-cyclase activity"/>
    <property type="evidence" value="ECO:0007669"/>
    <property type="project" value="UniProtKB-EC"/>
</dbReference>
<protein>
    <recommendedName>
        <fullName evidence="8">Molybdenum cofactor biosynthesis protein 1</fullName>
        <ecNumber evidence="6">4.1.99.22</ecNumber>
        <ecNumber evidence="7">4.6.1.17</ecNumber>
    </recommendedName>
</protein>
<dbReference type="PROSITE" id="PS51918">
    <property type="entry name" value="RADICAL_SAM"/>
    <property type="match status" value="1"/>
</dbReference>
<dbReference type="InterPro" id="IPR013785">
    <property type="entry name" value="Aldolase_TIM"/>
</dbReference>
<dbReference type="InterPro" id="IPR040064">
    <property type="entry name" value="MoaA-like"/>
</dbReference>
<dbReference type="CDD" id="cd01335">
    <property type="entry name" value="Radical_SAM"/>
    <property type="match status" value="1"/>
</dbReference>
<evidence type="ECO:0000256" key="18">
    <source>
        <dbReference type="ARBA" id="ARBA00048697"/>
    </source>
</evidence>
<dbReference type="AlphaFoldDB" id="A0A077WWE3"/>
<dbReference type="Gene3D" id="3.20.20.70">
    <property type="entry name" value="Aldolase class I"/>
    <property type="match status" value="1"/>
</dbReference>
<feature type="region of interest" description="Disordered" evidence="21">
    <location>
        <begin position="368"/>
        <end position="388"/>
    </location>
</feature>
<dbReference type="NCBIfam" id="TIGR02666">
    <property type="entry name" value="moaA"/>
    <property type="match status" value="1"/>
</dbReference>
<evidence type="ECO:0000256" key="3">
    <source>
        <dbReference type="ARBA" id="ARBA00005046"/>
    </source>
</evidence>
<dbReference type="SFLD" id="SFLDG01383">
    <property type="entry name" value="cyclic_pyranopterin_phosphate"/>
    <property type="match status" value="1"/>
</dbReference>
<dbReference type="InterPro" id="IPR013483">
    <property type="entry name" value="MoaA"/>
</dbReference>
<comment type="similarity">
    <text evidence="5">In the N-terminal section; belongs to the radical SAM superfamily. MoaA family.</text>
</comment>
<evidence type="ECO:0000256" key="8">
    <source>
        <dbReference type="ARBA" id="ARBA00015273"/>
    </source>
</evidence>
<keyword evidence="13" id="KW-0408">Iron</keyword>
<comment type="subunit">
    <text evidence="20">Isoform MOCS1A and isoform MOCS1B probably form a heterooligomer.</text>
</comment>
<organism evidence="23">
    <name type="scientific">Lichtheimia ramosa</name>
    <dbReference type="NCBI Taxonomy" id="688394"/>
    <lineage>
        <taxon>Eukaryota</taxon>
        <taxon>Fungi</taxon>
        <taxon>Fungi incertae sedis</taxon>
        <taxon>Mucoromycota</taxon>
        <taxon>Mucoromycotina</taxon>
        <taxon>Mucoromycetes</taxon>
        <taxon>Mucorales</taxon>
        <taxon>Lichtheimiaceae</taxon>
        <taxon>Lichtheimia</taxon>
    </lineage>
</organism>
<dbReference type="CDD" id="cd21117">
    <property type="entry name" value="Twitch_MoaA"/>
    <property type="match status" value="1"/>
</dbReference>
<dbReference type="EC" id="4.1.99.22" evidence="6"/>
<dbReference type="GO" id="GO:0061799">
    <property type="term" value="F:cyclic pyranopterin monophosphate synthase activity"/>
    <property type="evidence" value="ECO:0007669"/>
    <property type="project" value="UniProtKB-EC"/>
</dbReference>
<evidence type="ECO:0000313" key="23">
    <source>
        <dbReference type="EMBL" id="CDS11504.1"/>
    </source>
</evidence>
<sequence length="542" mass="60715">MFAAAVAAPLLRRTRCFSTLQLPKINPIQQQQQLASPDIRSAHLTDTFGRTHNYLRISLTERCNLRCTYCMPEEGVPLTPHDQLLSTDEILHLARLFVQQGVNKIRLTGGEPTVRPDLIDIVRGISDLRPEGLQSIGITTNGIALKRKLPLLRDAGLDSLNISLDTLDRHMFEIMTRRRGFDNVVASIDQAIDLGFKSVKINCVVMRGTNDDQVMNFVAFTKDKPISVRFIEYMPFDGNRWNKEKLVPYRELIERIERRFGSLHKLSDDPNDTTKSYQVPGYKGKVGFITSMTEHFCGTCNRLRITADGSIKVCLFGATEISLRDMLRQQDPQDDHLLQAIGAAVRKKKKQHAVVTANIPVFNKRWYSTSSRDKGDDPRLTHTDPETGEARMVSVTDKKDTQREARAVGHILLPPQTYQLLKENACETSKGNVLTVAQIAGIQAAKSTSQLIPLCHPLLLGYIDVRLRLAKGDRVECESVVRCNGKTGVEMEALTATSVALLTVYDMCKASSKKMIIEGIRVVAKSGGKSGSWQWYHNSIEQ</sequence>
<evidence type="ECO:0000256" key="5">
    <source>
        <dbReference type="ARBA" id="ARBA00009862"/>
    </source>
</evidence>
<dbReference type="PROSITE" id="PS01305">
    <property type="entry name" value="MOAA_NIFB_PQQE"/>
    <property type="match status" value="1"/>
</dbReference>
<dbReference type="PANTHER" id="PTHR22960:SF0">
    <property type="entry name" value="MOLYBDENUM COFACTOR BIOSYNTHESIS PROTEIN 1"/>
    <property type="match status" value="1"/>
</dbReference>
<evidence type="ECO:0000256" key="11">
    <source>
        <dbReference type="ARBA" id="ARBA00022723"/>
    </source>
</evidence>
<comment type="catalytic activity">
    <reaction evidence="18">
        <text>GTP + AH2 + S-adenosyl-L-methionine = (8S)-3',8-cyclo-7,8-dihydroguanosine 5'-triphosphate + 5'-deoxyadenosine + L-methionine + A + H(+)</text>
        <dbReference type="Rhea" id="RHEA:49576"/>
        <dbReference type="ChEBI" id="CHEBI:13193"/>
        <dbReference type="ChEBI" id="CHEBI:15378"/>
        <dbReference type="ChEBI" id="CHEBI:17319"/>
        <dbReference type="ChEBI" id="CHEBI:17499"/>
        <dbReference type="ChEBI" id="CHEBI:37565"/>
        <dbReference type="ChEBI" id="CHEBI:57844"/>
        <dbReference type="ChEBI" id="CHEBI:59789"/>
        <dbReference type="ChEBI" id="CHEBI:131766"/>
        <dbReference type="EC" id="4.1.99.22"/>
    </reaction>
</comment>
<dbReference type="InterPro" id="IPR047594">
    <property type="entry name" value="MoaC_bact/euk"/>
</dbReference>
<evidence type="ECO:0000256" key="17">
    <source>
        <dbReference type="ARBA" id="ARBA00023239"/>
    </source>
</evidence>
<dbReference type="HAMAP" id="MF_01225_B">
    <property type="entry name" value="MoaA_B"/>
    <property type="match status" value="1"/>
</dbReference>
<evidence type="ECO:0000256" key="14">
    <source>
        <dbReference type="ARBA" id="ARBA00023014"/>
    </source>
</evidence>
<dbReference type="SFLD" id="SFLDG01386">
    <property type="entry name" value="main_SPASM_domain-containing"/>
    <property type="match status" value="1"/>
</dbReference>